<accession>A0ABV8WKD7</accession>
<evidence type="ECO:0000313" key="2">
    <source>
        <dbReference type="Proteomes" id="UP001595778"/>
    </source>
</evidence>
<dbReference type="Gene3D" id="2.40.260.10">
    <property type="entry name" value="Sortase"/>
    <property type="match status" value="1"/>
</dbReference>
<dbReference type="EMBL" id="JBHSDQ010000005">
    <property type="protein sequence ID" value="MFC4397103.1"/>
    <property type="molecule type" value="Genomic_DNA"/>
</dbReference>
<gene>
    <name evidence="1" type="ORF">ACFO0G_13450</name>
</gene>
<dbReference type="SUPFAM" id="SSF63817">
    <property type="entry name" value="Sortase"/>
    <property type="match status" value="1"/>
</dbReference>
<dbReference type="InterPro" id="IPR042001">
    <property type="entry name" value="Sortase_F"/>
</dbReference>
<keyword evidence="2" id="KW-1185">Reference proteome</keyword>
<proteinExistence type="predicted"/>
<protein>
    <submittedName>
        <fullName evidence="1">Class F sortase</fullName>
    </submittedName>
</protein>
<dbReference type="RefSeq" id="WP_376978190.1">
    <property type="nucleotide sequence ID" value="NZ_JBHSDQ010000005.1"/>
</dbReference>
<name>A0ABV8WKD7_9MICC</name>
<dbReference type="Proteomes" id="UP001595778">
    <property type="component" value="Unassembled WGS sequence"/>
</dbReference>
<reference evidence="2" key="1">
    <citation type="journal article" date="2019" name="Int. J. Syst. Evol. Microbiol.">
        <title>The Global Catalogue of Microorganisms (GCM) 10K type strain sequencing project: providing services to taxonomists for standard genome sequencing and annotation.</title>
        <authorList>
            <consortium name="The Broad Institute Genomics Platform"/>
            <consortium name="The Broad Institute Genome Sequencing Center for Infectious Disease"/>
            <person name="Wu L."/>
            <person name="Ma J."/>
        </authorList>
    </citation>
    <scope>NUCLEOTIDE SEQUENCE [LARGE SCALE GENOMIC DNA]</scope>
    <source>
        <strain evidence="2">PJ61</strain>
    </source>
</reference>
<sequence>MRQDRSRHAAPRRHTWRRDWRTSNRGDLAILFCGVLTFLSFTVGAPLFHPAPPLSVGNGPAAAVIIAGGAASPTHTSPAPASAGGAPIAGTGVPAAVAAADPTAAAQTSGVEPTIAAAGPALPAAAQPLRIRYPSAAFDVPVHPLDLDGEAQSSRTIEPPATKDGYWLTPFGIPGSGSNNTTYVIGHSWEGADAPFNHLSSAAAVGDRFDVETAAGTISYRVESITTFVKSGLKDSPVWDMVPNRLVLISCYTEDPWGKNVVVTAYPAVS</sequence>
<organism evidence="1 2">
    <name type="scientific">Arthrobacter sedimenti</name>
    <dbReference type="NCBI Taxonomy" id="2694931"/>
    <lineage>
        <taxon>Bacteria</taxon>
        <taxon>Bacillati</taxon>
        <taxon>Actinomycetota</taxon>
        <taxon>Actinomycetes</taxon>
        <taxon>Micrococcales</taxon>
        <taxon>Micrococcaceae</taxon>
        <taxon>Arthrobacter</taxon>
    </lineage>
</organism>
<dbReference type="InterPro" id="IPR023365">
    <property type="entry name" value="Sortase_dom-sf"/>
</dbReference>
<dbReference type="CDD" id="cd05829">
    <property type="entry name" value="Sortase_F"/>
    <property type="match status" value="1"/>
</dbReference>
<evidence type="ECO:0000313" key="1">
    <source>
        <dbReference type="EMBL" id="MFC4397103.1"/>
    </source>
</evidence>
<comment type="caution">
    <text evidence="1">The sequence shown here is derived from an EMBL/GenBank/DDBJ whole genome shotgun (WGS) entry which is preliminary data.</text>
</comment>